<evidence type="ECO:0000313" key="4">
    <source>
        <dbReference type="Proteomes" id="UP000305948"/>
    </source>
</evidence>
<dbReference type="OrthoDB" id="3270804at2759"/>
<evidence type="ECO:0000313" key="3">
    <source>
        <dbReference type="EMBL" id="TFK46467.1"/>
    </source>
</evidence>
<evidence type="ECO:0000259" key="2">
    <source>
        <dbReference type="Pfam" id="PF01693"/>
    </source>
</evidence>
<dbReference type="EMBL" id="ML213529">
    <property type="protein sequence ID" value="TFK46467.1"/>
    <property type="molecule type" value="Genomic_DNA"/>
</dbReference>
<keyword evidence="4" id="KW-1185">Reference proteome</keyword>
<dbReference type="InterPro" id="IPR011320">
    <property type="entry name" value="RNase_H1_N"/>
</dbReference>
<feature type="region of interest" description="Disordered" evidence="1">
    <location>
        <begin position="97"/>
        <end position="118"/>
    </location>
</feature>
<sequence length="331" mass="36155">MSDCFVEVDLHQLRDPVLIVQQQIVSDRARGTQHATGYYIDSARSPEKVPLLSHRPTPIPTMFPNGINGVHVQLAGHFHGARANTNQITAYARSPRLTPELSAPPTVHTIRGPRPIRPLPAIPQGAAIRPEISHFRHASEEHTEHLLDSGGIVKKEIELGQPPDEGKVVTAPTQSPHPPGRVNSGRSTPTPWIRDSGGWNGSVTTKMVSEQESVGAGAQRISTDIAGSRAVRTSKKVYPWYTVTRGFEVGVFSDWHEVHELVDRCPSNNYLGHADIASATAYFERAKAKGEVEIVDRARRTQLGASRSAKVKARSWKPALGKKMGGAMPED</sequence>
<reference evidence="3 4" key="1">
    <citation type="journal article" date="2019" name="Nat. Ecol. Evol.">
        <title>Megaphylogeny resolves global patterns of mushroom evolution.</title>
        <authorList>
            <person name="Varga T."/>
            <person name="Krizsan K."/>
            <person name="Foldi C."/>
            <person name="Dima B."/>
            <person name="Sanchez-Garcia M."/>
            <person name="Sanchez-Ramirez S."/>
            <person name="Szollosi G.J."/>
            <person name="Szarkandi J.G."/>
            <person name="Papp V."/>
            <person name="Albert L."/>
            <person name="Andreopoulos W."/>
            <person name="Angelini C."/>
            <person name="Antonin V."/>
            <person name="Barry K.W."/>
            <person name="Bougher N.L."/>
            <person name="Buchanan P."/>
            <person name="Buyck B."/>
            <person name="Bense V."/>
            <person name="Catcheside P."/>
            <person name="Chovatia M."/>
            <person name="Cooper J."/>
            <person name="Damon W."/>
            <person name="Desjardin D."/>
            <person name="Finy P."/>
            <person name="Geml J."/>
            <person name="Haridas S."/>
            <person name="Hughes K."/>
            <person name="Justo A."/>
            <person name="Karasinski D."/>
            <person name="Kautmanova I."/>
            <person name="Kiss B."/>
            <person name="Kocsube S."/>
            <person name="Kotiranta H."/>
            <person name="LaButti K.M."/>
            <person name="Lechner B.E."/>
            <person name="Liimatainen K."/>
            <person name="Lipzen A."/>
            <person name="Lukacs Z."/>
            <person name="Mihaltcheva S."/>
            <person name="Morgado L.N."/>
            <person name="Niskanen T."/>
            <person name="Noordeloos M.E."/>
            <person name="Ohm R.A."/>
            <person name="Ortiz-Santana B."/>
            <person name="Ovrebo C."/>
            <person name="Racz N."/>
            <person name="Riley R."/>
            <person name="Savchenko A."/>
            <person name="Shiryaev A."/>
            <person name="Soop K."/>
            <person name="Spirin V."/>
            <person name="Szebenyi C."/>
            <person name="Tomsovsky M."/>
            <person name="Tulloss R.E."/>
            <person name="Uehling J."/>
            <person name="Grigoriev I.V."/>
            <person name="Vagvolgyi C."/>
            <person name="Papp T."/>
            <person name="Martin F.M."/>
            <person name="Miettinen O."/>
            <person name="Hibbett D.S."/>
            <person name="Nagy L.G."/>
        </authorList>
    </citation>
    <scope>NUCLEOTIDE SEQUENCE [LARGE SCALE GENOMIC DNA]</scope>
    <source>
        <strain evidence="3 4">OMC1185</strain>
    </source>
</reference>
<dbReference type="AlphaFoldDB" id="A0A5C3MNK3"/>
<gene>
    <name evidence="3" type="ORF">OE88DRAFT_1739360</name>
</gene>
<dbReference type="Proteomes" id="UP000305948">
    <property type="component" value="Unassembled WGS sequence"/>
</dbReference>
<dbReference type="SUPFAM" id="SSF55658">
    <property type="entry name" value="L9 N-domain-like"/>
    <property type="match status" value="1"/>
</dbReference>
<proteinExistence type="predicted"/>
<dbReference type="Gene3D" id="3.40.970.10">
    <property type="entry name" value="Ribonuclease H1, N-terminal domain"/>
    <property type="match status" value="1"/>
</dbReference>
<dbReference type="Pfam" id="PF01693">
    <property type="entry name" value="Cauli_VI"/>
    <property type="match status" value="1"/>
</dbReference>
<accession>A0A5C3MNK3</accession>
<dbReference type="InterPro" id="IPR009027">
    <property type="entry name" value="Ribosomal_bL9/RNase_H1_N"/>
</dbReference>
<feature type="region of interest" description="Disordered" evidence="1">
    <location>
        <begin position="163"/>
        <end position="199"/>
    </location>
</feature>
<feature type="domain" description="Ribonuclease H1 N-terminal" evidence="2">
    <location>
        <begin position="239"/>
        <end position="282"/>
    </location>
</feature>
<organism evidence="3 4">
    <name type="scientific">Heliocybe sulcata</name>
    <dbReference type="NCBI Taxonomy" id="5364"/>
    <lineage>
        <taxon>Eukaryota</taxon>
        <taxon>Fungi</taxon>
        <taxon>Dikarya</taxon>
        <taxon>Basidiomycota</taxon>
        <taxon>Agaricomycotina</taxon>
        <taxon>Agaricomycetes</taxon>
        <taxon>Gloeophyllales</taxon>
        <taxon>Gloeophyllaceae</taxon>
        <taxon>Heliocybe</taxon>
    </lineage>
</organism>
<dbReference type="InterPro" id="IPR037056">
    <property type="entry name" value="RNase_H1_N_sf"/>
</dbReference>
<name>A0A5C3MNK3_9AGAM</name>
<protein>
    <recommendedName>
        <fullName evidence="2">Ribonuclease H1 N-terminal domain-containing protein</fullName>
    </recommendedName>
</protein>
<evidence type="ECO:0000256" key="1">
    <source>
        <dbReference type="SAM" id="MobiDB-lite"/>
    </source>
</evidence>